<feature type="transmembrane region" description="Helical" evidence="1">
    <location>
        <begin position="127"/>
        <end position="145"/>
    </location>
</feature>
<accession>A0A074M9A9</accession>
<keyword evidence="1" id="KW-0812">Transmembrane</keyword>
<name>A0A074M9A9_ERYLO</name>
<comment type="caution">
    <text evidence="2">The sequence shown here is derived from an EMBL/GenBank/DDBJ whole genome shotgun (WGS) entry which is preliminary data.</text>
</comment>
<dbReference type="STRING" id="1044.EH31_01610"/>
<sequence length="209" mass="23052">MTRSDQTSYDKVDRPAARPFLGQVLFYFGFSLFAGAIGAAFMFMNRGDLGGIEIGVTAALLAIGGGMTYAGIRFGDFDPPSLSSKTGRSQLLLLTYVVVGGAAGIYVNAFHTDSILDGTFQPSRTEAIVALVILAAMIPSAFYQWRQFDDFQKAAMKDATFWTFNVYFYGYIAWVIGAFGGIFPQFDHQVMFLIVTFTFLFIWAFKRSG</sequence>
<reference evidence="2 3" key="1">
    <citation type="submission" date="2014-04" db="EMBL/GenBank/DDBJ databases">
        <title>A comprehensive comparison of genomes of Erythrobacter spp. strains.</title>
        <authorList>
            <person name="Zheng Q."/>
        </authorList>
    </citation>
    <scope>NUCLEOTIDE SEQUENCE [LARGE SCALE GENOMIC DNA]</scope>
    <source>
        <strain evidence="2 3">DSM 6997</strain>
    </source>
</reference>
<organism evidence="2 3">
    <name type="scientific">Erythrobacter longus</name>
    <dbReference type="NCBI Taxonomy" id="1044"/>
    <lineage>
        <taxon>Bacteria</taxon>
        <taxon>Pseudomonadati</taxon>
        <taxon>Pseudomonadota</taxon>
        <taxon>Alphaproteobacteria</taxon>
        <taxon>Sphingomonadales</taxon>
        <taxon>Erythrobacteraceae</taxon>
        <taxon>Erythrobacter/Porphyrobacter group</taxon>
        <taxon>Erythrobacter</taxon>
    </lineage>
</organism>
<dbReference type="EMBL" id="JMIW01000001">
    <property type="protein sequence ID" value="KEO91386.1"/>
    <property type="molecule type" value="Genomic_DNA"/>
</dbReference>
<evidence type="ECO:0000313" key="2">
    <source>
        <dbReference type="EMBL" id="KEO91386.1"/>
    </source>
</evidence>
<evidence type="ECO:0000313" key="3">
    <source>
        <dbReference type="Proteomes" id="UP000027647"/>
    </source>
</evidence>
<dbReference type="RefSeq" id="WP_034957662.1">
    <property type="nucleotide sequence ID" value="NZ_JMIW01000001.1"/>
</dbReference>
<feature type="transmembrane region" description="Helical" evidence="1">
    <location>
        <begin position="91"/>
        <end position="107"/>
    </location>
</feature>
<feature type="transmembrane region" description="Helical" evidence="1">
    <location>
        <begin position="20"/>
        <end position="43"/>
    </location>
</feature>
<keyword evidence="3" id="KW-1185">Reference proteome</keyword>
<feature type="transmembrane region" description="Helical" evidence="1">
    <location>
        <begin position="166"/>
        <end position="183"/>
    </location>
</feature>
<evidence type="ECO:0000256" key="1">
    <source>
        <dbReference type="SAM" id="Phobius"/>
    </source>
</evidence>
<protein>
    <submittedName>
        <fullName evidence="2">Uncharacterized protein</fullName>
    </submittedName>
</protein>
<dbReference type="AlphaFoldDB" id="A0A074M9A9"/>
<keyword evidence="1" id="KW-0472">Membrane</keyword>
<proteinExistence type="predicted"/>
<feature type="transmembrane region" description="Helical" evidence="1">
    <location>
        <begin position="189"/>
        <end position="205"/>
    </location>
</feature>
<gene>
    <name evidence="2" type="ORF">EH31_01610</name>
</gene>
<dbReference type="Proteomes" id="UP000027647">
    <property type="component" value="Unassembled WGS sequence"/>
</dbReference>
<feature type="transmembrane region" description="Helical" evidence="1">
    <location>
        <begin position="49"/>
        <end position="70"/>
    </location>
</feature>
<keyword evidence="1" id="KW-1133">Transmembrane helix</keyword>
<dbReference type="OrthoDB" id="9802763at2"/>